<dbReference type="OrthoDB" id="9803238at2"/>
<organism evidence="6 7">
    <name type="scientific">Flavobacterium pectinovorum</name>
    <dbReference type="NCBI Taxonomy" id="29533"/>
    <lineage>
        <taxon>Bacteria</taxon>
        <taxon>Pseudomonadati</taxon>
        <taxon>Bacteroidota</taxon>
        <taxon>Flavobacteriia</taxon>
        <taxon>Flavobacteriales</taxon>
        <taxon>Flavobacteriaceae</taxon>
        <taxon>Flavobacterium</taxon>
    </lineage>
</organism>
<gene>
    <name evidence="6" type="ORF">EAH81_12295</name>
</gene>
<dbReference type="InterPro" id="IPR036220">
    <property type="entry name" value="UDP-Glc/GDP-Man_DH_C_sf"/>
</dbReference>
<dbReference type="SUPFAM" id="SSF48179">
    <property type="entry name" value="6-phosphogluconate dehydrogenase C-terminal domain-like"/>
    <property type="match status" value="1"/>
</dbReference>
<dbReference type="InterPro" id="IPR017476">
    <property type="entry name" value="UDP-Glc/GDP-Man"/>
</dbReference>
<dbReference type="GO" id="GO:0016616">
    <property type="term" value="F:oxidoreductase activity, acting on the CH-OH group of donors, NAD or NADP as acceptor"/>
    <property type="evidence" value="ECO:0007669"/>
    <property type="project" value="InterPro"/>
</dbReference>
<dbReference type="Pfam" id="PF03720">
    <property type="entry name" value="UDPG_MGDP_dh_C"/>
    <property type="match status" value="1"/>
</dbReference>
<dbReference type="STRING" id="29533.SAMN05444387_3017"/>
<comment type="caution">
    <text evidence="6">The sequence shown here is derived from an EMBL/GenBank/DDBJ whole genome shotgun (WGS) entry which is preliminary data.</text>
</comment>
<keyword evidence="3" id="KW-0520">NAD</keyword>
<proteinExistence type="inferred from homology"/>
<dbReference type="PIRSF" id="PIRSF000124">
    <property type="entry name" value="UDPglc_GDPman_dh"/>
    <property type="match status" value="1"/>
</dbReference>
<accession>A0A502ESI6</accession>
<dbReference type="InterPro" id="IPR028359">
    <property type="entry name" value="UDP_ManNAc/GlcNAc_DH"/>
</dbReference>
<feature type="domain" description="UDP-glucose/GDP-mannose dehydrogenase C-terminal" evidence="5">
    <location>
        <begin position="324"/>
        <end position="421"/>
    </location>
</feature>
<evidence type="ECO:0000256" key="3">
    <source>
        <dbReference type="ARBA" id="ARBA00023027"/>
    </source>
</evidence>
<keyword evidence="7" id="KW-1185">Reference proteome</keyword>
<evidence type="ECO:0000259" key="5">
    <source>
        <dbReference type="SMART" id="SM00984"/>
    </source>
</evidence>
<evidence type="ECO:0000256" key="2">
    <source>
        <dbReference type="ARBA" id="ARBA00023002"/>
    </source>
</evidence>
<evidence type="ECO:0000313" key="7">
    <source>
        <dbReference type="Proteomes" id="UP000319700"/>
    </source>
</evidence>
<evidence type="ECO:0000256" key="1">
    <source>
        <dbReference type="ARBA" id="ARBA00006601"/>
    </source>
</evidence>
<dbReference type="GO" id="GO:0000271">
    <property type="term" value="P:polysaccharide biosynthetic process"/>
    <property type="evidence" value="ECO:0007669"/>
    <property type="project" value="InterPro"/>
</dbReference>
<dbReference type="Pfam" id="PF03721">
    <property type="entry name" value="UDPG_MGDP_dh_N"/>
    <property type="match status" value="1"/>
</dbReference>
<dbReference type="InterPro" id="IPR001732">
    <property type="entry name" value="UDP-Glc/GDP-Man_DH_N"/>
</dbReference>
<sequence length="427" mass="47108">MDKNIKIAVIGLGYVGLPLARLFATKYSVIGFDINQSRVESLKSGTDTTLEVDDETLQKVLINQPNGETGLYCTTSLNDIANCTYFIITVPTPVDRNNRPDLTPLYKSSETVGKVLKKGDIVIYESTVYPGVTEEQCVPVLEKVSGLKFNEDFFAGYSPERINPGDKEHTVEKILKVTSGSTPEIGLKVDALYKSVITAGTYLAPTIKVAEAAKVIENSQRDINIAFVNELAKIFNLMNIDTHEVLTAAATKWNFLPFKPGLVGGHCIGVDPYYLAQRAQEFGYHPEIILAGRRLNDSMGEYVASQVVKLMIKKGISVNGANLLMLGITFKENCPDVRNTKIVDVIRSLKEYGIAVTLYDPLANIEEVKKEYKLETINSVPKEKFDAIVLGVAHNEFLNLDFSALQKENSLLYDVKGVLGTIADNRL</sequence>
<dbReference type="EMBL" id="RCZH01000007">
    <property type="protein sequence ID" value="TPG40074.1"/>
    <property type="molecule type" value="Genomic_DNA"/>
</dbReference>
<dbReference type="InterPro" id="IPR036291">
    <property type="entry name" value="NAD(P)-bd_dom_sf"/>
</dbReference>
<dbReference type="SUPFAM" id="SSF52413">
    <property type="entry name" value="UDP-glucose/GDP-mannose dehydrogenase C-terminal domain"/>
    <property type="match status" value="1"/>
</dbReference>
<dbReference type="InterPro" id="IPR014027">
    <property type="entry name" value="UDP-Glc/GDP-Man_DH_C"/>
</dbReference>
<comment type="similarity">
    <text evidence="1 4">Belongs to the UDP-glucose/GDP-mannose dehydrogenase family.</text>
</comment>
<dbReference type="InterPro" id="IPR014026">
    <property type="entry name" value="UDP-Glc/GDP-Man_DH_dimer"/>
</dbReference>
<dbReference type="PANTHER" id="PTHR43491">
    <property type="entry name" value="UDP-N-ACETYL-D-MANNOSAMINE DEHYDROGENASE"/>
    <property type="match status" value="1"/>
</dbReference>
<dbReference type="SUPFAM" id="SSF51735">
    <property type="entry name" value="NAD(P)-binding Rossmann-fold domains"/>
    <property type="match status" value="1"/>
</dbReference>
<dbReference type="GO" id="GO:0051287">
    <property type="term" value="F:NAD binding"/>
    <property type="evidence" value="ECO:0007669"/>
    <property type="project" value="InterPro"/>
</dbReference>
<dbReference type="AlphaFoldDB" id="A0A502ESI6"/>
<dbReference type="PIRSF" id="PIRSF500136">
    <property type="entry name" value="UDP_ManNAc_DH"/>
    <property type="match status" value="1"/>
</dbReference>
<dbReference type="InterPro" id="IPR008927">
    <property type="entry name" value="6-PGluconate_DH-like_C_sf"/>
</dbReference>
<dbReference type="Gene3D" id="3.40.50.720">
    <property type="entry name" value="NAD(P)-binding Rossmann-like Domain"/>
    <property type="match status" value="2"/>
</dbReference>
<dbReference type="Pfam" id="PF00984">
    <property type="entry name" value="UDPG_MGDP_dh"/>
    <property type="match status" value="1"/>
</dbReference>
<dbReference type="GO" id="GO:0016628">
    <property type="term" value="F:oxidoreductase activity, acting on the CH-CH group of donors, NAD or NADP as acceptor"/>
    <property type="evidence" value="ECO:0007669"/>
    <property type="project" value="InterPro"/>
</dbReference>
<evidence type="ECO:0000256" key="4">
    <source>
        <dbReference type="PIRNR" id="PIRNR000124"/>
    </source>
</evidence>
<protein>
    <submittedName>
        <fullName evidence="6">Nucleotide sugar dehydrogenase</fullName>
    </submittedName>
</protein>
<dbReference type="Proteomes" id="UP000319700">
    <property type="component" value="Unassembled WGS sequence"/>
</dbReference>
<dbReference type="SMART" id="SM00984">
    <property type="entry name" value="UDPG_MGDP_dh_C"/>
    <property type="match status" value="1"/>
</dbReference>
<dbReference type="NCBIfam" id="TIGR03026">
    <property type="entry name" value="NDP-sugDHase"/>
    <property type="match status" value="1"/>
</dbReference>
<dbReference type="RefSeq" id="WP_140507307.1">
    <property type="nucleotide sequence ID" value="NZ_RCZH01000007.1"/>
</dbReference>
<reference evidence="6 7" key="1">
    <citation type="journal article" date="2019" name="Environ. Microbiol.">
        <title>Species interactions and distinct microbial communities in high Arctic permafrost affected cryosols are associated with the CH4 and CO2 gas fluxes.</title>
        <authorList>
            <person name="Altshuler I."/>
            <person name="Hamel J."/>
            <person name="Turney S."/>
            <person name="Magnuson E."/>
            <person name="Levesque R."/>
            <person name="Greer C."/>
            <person name="Whyte L.G."/>
        </authorList>
    </citation>
    <scope>NUCLEOTIDE SEQUENCE [LARGE SCALE GENOMIC DNA]</scope>
    <source>
        <strain evidence="6 7">42</strain>
    </source>
</reference>
<keyword evidence="2" id="KW-0560">Oxidoreductase</keyword>
<evidence type="ECO:0000313" key="6">
    <source>
        <dbReference type="EMBL" id="TPG40074.1"/>
    </source>
</evidence>
<dbReference type="PANTHER" id="PTHR43491:SF2">
    <property type="entry name" value="UDP-N-ACETYL-D-MANNOSAMINE DEHYDROGENASE"/>
    <property type="match status" value="1"/>
</dbReference>
<name>A0A502ESI6_9FLAO</name>